<dbReference type="RefSeq" id="WP_168678064.1">
    <property type="nucleotide sequence ID" value="NZ_JAAXOY010000073.1"/>
</dbReference>
<reference evidence="1 2" key="1">
    <citation type="submission" date="2020-04" db="EMBL/GenBank/DDBJ databases">
        <title>MicrobeNet Type strains.</title>
        <authorList>
            <person name="Nicholson A.C."/>
        </authorList>
    </citation>
    <scope>NUCLEOTIDE SEQUENCE [LARGE SCALE GENOMIC DNA]</scope>
    <source>
        <strain evidence="1 2">ATCC BAA-787</strain>
    </source>
</reference>
<dbReference type="InterPro" id="IPR056510">
    <property type="entry name" value="WapI"/>
</dbReference>
<protein>
    <submittedName>
        <fullName evidence="1">Uncharacterized protein</fullName>
    </submittedName>
</protein>
<evidence type="ECO:0000313" key="1">
    <source>
        <dbReference type="EMBL" id="NKY38904.1"/>
    </source>
</evidence>
<dbReference type="Proteomes" id="UP000777774">
    <property type="component" value="Unassembled WGS sequence"/>
</dbReference>
<organism evidence="1 2">
    <name type="scientific">Cellulomonas septica</name>
    <dbReference type="NCBI Taxonomy" id="285080"/>
    <lineage>
        <taxon>Bacteria</taxon>
        <taxon>Bacillati</taxon>
        <taxon>Actinomycetota</taxon>
        <taxon>Actinomycetes</taxon>
        <taxon>Micrococcales</taxon>
        <taxon>Cellulomonadaceae</taxon>
        <taxon>Cellulomonas</taxon>
    </lineage>
</organism>
<sequence>MRLESEDGASVDLRLVGYQFRGAVGAPPGDWDANWLVVRGRVRLADGRAWSFTDASLTTWDARDIDGWLRGVVSGHVAPVPEDASEEDLLAFTEPCLAFSLAARDDSVATVRVHLSLECAPPWLHEEGGEIVLFAFFVAVTVPLDVVGRAADDWSAALAQFPAR</sequence>
<dbReference type="Pfam" id="PF24716">
    <property type="entry name" value="WapI"/>
    <property type="match status" value="1"/>
</dbReference>
<name>A0ABX1JX90_9CELL</name>
<evidence type="ECO:0000313" key="2">
    <source>
        <dbReference type="Proteomes" id="UP000777774"/>
    </source>
</evidence>
<gene>
    <name evidence="1" type="ORF">HGA02_04970</name>
</gene>
<keyword evidence="2" id="KW-1185">Reference proteome</keyword>
<comment type="caution">
    <text evidence="1">The sequence shown here is derived from an EMBL/GenBank/DDBJ whole genome shotgun (WGS) entry which is preliminary data.</text>
</comment>
<accession>A0ABX1JX90</accession>
<proteinExistence type="predicted"/>
<dbReference type="EMBL" id="JAAXOY010000073">
    <property type="protein sequence ID" value="NKY38904.1"/>
    <property type="molecule type" value="Genomic_DNA"/>
</dbReference>